<reference evidence="2" key="2">
    <citation type="submission" date="2025-09" db="UniProtKB">
        <authorList>
            <consortium name="Ensembl"/>
        </authorList>
    </citation>
    <scope>IDENTIFICATION</scope>
</reference>
<evidence type="ECO:0000256" key="1">
    <source>
        <dbReference type="SAM" id="Phobius"/>
    </source>
</evidence>
<protein>
    <submittedName>
        <fullName evidence="2">Uncharacterized protein</fullName>
    </submittedName>
</protein>
<keyword evidence="3" id="KW-1185">Reference proteome</keyword>
<reference evidence="2" key="1">
    <citation type="submission" date="2025-08" db="UniProtKB">
        <authorList>
            <consortium name="Ensembl"/>
        </authorList>
    </citation>
    <scope>IDENTIFICATION</scope>
</reference>
<keyword evidence="1" id="KW-0472">Membrane</keyword>
<organism evidence="2 3">
    <name type="scientific">Bubo bubo</name>
    <name type="common">Eurasian eagle-owl</name>
    <name type="synonym">Strix bubo</name>
    <dbReference type="NCBI Taxonomy" id="30461"/>
    <lineage>
        <taxon>Eukaryota</taxon>
        <taxon>Metazoa</taxon>
        <taxon>Chordata</taxon>
        <taxon>Craniata</taxon>
        <taxon>Vertebrata</taxon>
        <taxon>Euteleostomi</taxon>
        <taxon>Archelosauria</taxon>
        <taxon>Archosauria</taxon>
        <taxon>Dinosauria</taxon>
        <taxon>Saurischia</taxon>
        <taxon>Theropoda</taxon>
        <taxon>Coelurosauria</taxon>
        <taxon>Aves</taxon>
        <taxon>Neognathae</taxon>
        <taxon>Neoaves</taxon>
        <taxon>Telluraves</taxon>
        <taxon>Strigiformes</taxon>
        <taxon>Strigidae</taxon>
        <taxon>Bubo</taxon>
    </lineage>
</organism>
<proteinExistence type="predicted"/>
<dbReference type="AlphaFoldDB" id="A0A8C0FI47"/>
<keyword evidence="1" id="KW-1133">Transmembrane helix</keyword>
<accession>A0A8C0FI47</accession>
<dbReference type="Proteomes" id="UP000694567">
    <property type="component" value="Unplaced"/>
</dbReference>
<evidence type="ECO:0000313" key="2">
    <source>
        <dbReference type="Ensembl" id="ENSBOBP00000017770.1"/>
    </source>
</evidence>
<evidence type="ECO:0000313" key="3">
    <source>
        <dbReference type="Proteomes" id="UP000694567"/>
    </source>
</evidence>
<keyword evidence="1" id="KW-0812">Transmembrane</keyword>
<feature type="transmembrane region" description="Helical" evidence="1">
    <location>
        <begin position="67"/>
        <end position="85"/>
    </location>
</feature>
<name>A0A8C0FI47_BUBBB</name>
<feature type="transmembrane region" description="Helical" evidence="1">
    <location>
        <begin position="29"/>
        <end position="47"/>
    </location>
</feature>
<sequence length="86" mass="9736">MLTVQLIWVAVAFFSSVKQKILRYLVLFVVMYIIGSCGLLQSVADCLKLSIKDIHSFIKDHGANTNVAPLLLFHLFLSSFPLMFIF</sequence>
<dbReference type="Ensembl" id="ENSBOBT00000018171.1">
    <property type="protein sequence ID" value="ENSBOBP00000017770.1"/>
    <property type="gene ID" value="ENSBOBG00000011014.1"/>
</dbReference>